<dbReference type="Gene3D" id="3.10.20.340">
    <property type="entry name" value="ArgJ beta chain, C-terminal domain"/>
    <property type="match status" value="1"/>
</dbReference>
<evidence type="ECO:0000256" key="8">
    <source>
        <dbReference type="ARBA" id="ARBA00023268"/>
    </source>
</evidence>
<dbReference type="GO" id="GO:0006592">
    <property type="term" value="P:ornithine biosynthetic process"/>
    <property type="evidence" value="ECO:0007669"/>
    <property type="project" value="TreeGrafter"/>
</dbReference>
<evidence type="ECO:0000256" key="6">
    <source>
        <dbReference type="ARBA" id="ARBA00022813"/>
    </source>
</evidence>
<feature type="site" description="Involved in the stabilization of negative charge on the oxyanion by the formation of the oxyanion hole" evidence="10">
    <location>
        <position position="192"/>
    </location>
</feature>
<evidence type="ECO:0000256" key="4">
    <source>
        <dbReference type="ARBA" id="ARBA00022605"/>
    </source>
</evidence>
<sequence length="663" mass="69336">MAGLAKAAQAQLKQALAAPAARLFSSASAAPYPASSSQPPAPGGSGNGENGAGAANGQAKPKLTKAQRFTLDPATASTPPKFPHGFLATGLHCGVKKDRSKLDLAVIISDRPCSAAGTFTRNAFVAAPVIVSQEVLARQRGIARGLVVNSGCANAVTGSKGLEDARAMSDQLDSFLSASSSSDGTGTLVMSTGVIGQLLPIEKIRQGIEASTATLGSTFSAWSDCARAFMTTDTFPKLRTRTIQLGGKEVRMVGIDKGAGMIHPNMGPPAAPHATMLGVIATDAAVEPASLQNALTYAVDRSFNSISVDGDMSTNDTVLVLANGASGMAEISEKKTPEEFVRFREELTSFAAELAQLVVRDGEGAEKFVKVTVQGAPSYEGAHKIASTVSTSSLVKCALHGEDANWGRILCAVGYSQPPFPIDPTKVTVSFVPQDGSPELKLLVNGEPENVDEERASEILREDDLEIKIDLGLGEETATYWTCDLSHEYISINAARLESELREREAPLVLDGVAPAAAAAGDGALLAAAEEEEEEEAAEDAELELTLDEEDADEVASDEGAAVGELAGAEEEEDEEDAGALMSTSEVPEEKDAEEVEETPTTVVSPFGKCTVRPCDWMCAGAEEGEAAAEDEDDDGAAELADEATALMVKRGEMFDVEPRKRR</sequence>
<comment type="pathway">
    <text evidence="10">Amino-acid biosynthesis; L-arginine biosynthesis; L-ornithine and N-acetyl-L-glutamate from L-glutamate and N(2)-acetyl-L-ornithine (cyclic): step 1/1.</text>
</comment>
<feature type="binding site" evidence="10">
    <location>
        <position position="499"/>
    </location>
    <ligand>
        <name>substrate</name>
    </ligand>
</feature>
<feature type="region of interest" description="Disordered" evidence="11">
    <location>
        <begin position="567"/>
        <end position="607"/>
    </location>
</feature>
<feature type="binding site" evidence="10">
    <location>
        <position position="363"/>
    </location>
    <ligand>
        <name>substrate</name>
    </ligand>
</feature>
<dbReference type="CDD" id="cd02152">
    <property type="entry name" value="OAT"/>
    <property type="match status" value="1"/>
</dbReference>
<keyword evidence="13" id="KW-1185">Reference proteome</keyword>
<dbReference type="FunFam" id="3.10.20.340:FF:000002">
    <property type="entry name" value="Arginine biosynthesis bifunctional protein ArgJ, mitochondrial"/>
    <property type="match status" value="1"/>
</dbReference>
<dbReference type="GO" id="GO:0006526">
    <property type="term" value="P:L-arginine biosynthetic process"/>
    <property type="evidence" value="ECO:0007669"/>
    <property type="project" value="UniProtKB-UniRule"/>
</dbReference>
<dbReference type="InterPro" id="IPR016117">
    <property type="entry name" value="ArgJ-like_dom_sf"/>
</dbReference>
<comment type="function">
    <text evidence="10">Catalyzes two activities which are involved in the cyclic version of arginine biosynthesis: the synthesis of acetylglutamate from glutamate and acetyl-CoA, and of ornithine by transacetylation between acetylornithine and glutamate.</text>
</comment>
<dbReference type="GO" id="GO:0004358">
    <property type="term" value="F:L-glutamate N-acetyltransferase activity, acting on acetyl-L-ornithine as donor"/>
    <property type="evidence" value="ECO:0007669"/>
    <property type="project" value="UniProtKB-UniRule"/>
</dbReference>
<comment type="PTM">
    <text evidence="10">The alpha and beta chains are autoproteolytically processed from a single precursor protein within the mitochondrion.</text>
</comment>
<keyword evidence="7 10" id="KW-0496">Mitochondrion</keyword>
<keyword evidence="4 10" id="KW-0028">Amino-acid biosynthesis</keyword>
<comment type="subunit">
    <text evidence="10">Heterodimer of an alpha and a beta chain.</text>
</comment>
<dbReference type="STRING" id="5286.A0A0K3CIE7"/>
<comment type="similarity">
    <text evidence="2 10">Belongs to the ArgJ family.</text>
</comment>
<dbReference type="HAMAP" id="MF_01106">
    <property type="entry name" value="ArgJ"/>
    <property type="match status" value="1"/>
</dbReference>
<feature type="region of interest" description="Disordered" evidence="11">
    <location>
        <begin position="28"/>
        <end position="61"/>
    </location>
</feature>
<feature type="site" description="Cleavage; by autolysis" evidence="10">
    <location>
        <begin position="274"/>
        <end position="275"/>
    </location>
</feature>
<dbReference type="NCBIfam" id="NF003802">
    <property type="entry name" value="PRK05388.1"/>
    <property type="match status" value="1"/>
</dbReference>
<dbReference type="EMBL" id="CWKI01000008">
    <property type="protein sequence ID" value="CTR08733.1"/>
    <property type="molecule type" value="Genomic_DNA"/>
</dbReference>
<feature type="chain" id="PRO_5023246603" description="Arginine biosynthesis bifunctional protein ArgJ alpha chain" evidence="10">
    <location>
        <begin position="1"/>
        <end position="274"/>
    </location>
</feature>
<protein>
    <recommendedName>
        <fullName evidence="10">Arginine biosynthesis bifunctional protein ArgJ, mitochondrial</fullName>
    </recommendedName>
    <domain>
        <recommendedName>
            <fullName evidence="10">Glutamate N-acetyltransferase</fullName>
            <shortName evidence="10">GAT</shortName>
            <ecNumber evidence="10">2.3.1.35</ecNumber>
        </recommendedName>
        <alternativeName>
            <fullName evidence="10">Ornithine acetyltransferase</fullName>
            <shortName evidence="10">OATase</shortName>
        </alternativeName>
        <alternativeName>
            <fullName evidence="10">Ornithine transacetylase</fullName>
        </alternativeName>
    </domain>
    <domain>
        <recommendedName>
            <fullName evidence="10">Amino-acid acetyltransferase</fullName>
            <ecNumber evidence="10">2.3.1.1</ecNumber>
        </recommendedName>
        <alternativeName>
            <fullName evidence="10">N-acetylglutamate synthase</fullName>
            <shortName evidence="10">AGS</shortName>
        </alternativeName>
    </domain>
    <component>
        <recommendedName>
            <fullName evidence="10">Arginine biosynthesis bifunctional protein ArgJ alpha chain</fullName>
        </recommendedName>
    </component>
    <component>
        <recommendedName>
            <fullName evidence="10">Arginine biosynthesis bifunctional protein ArgJ beta chain</fullName>
        </recommendedName>
    </component>
</protein>
<dbReference type="NCBIfam" id="TIGR00120">
    <property type="entry name" value="ArgJ"/>
    <property type="match status" value="1"/>
</dbReference>
<feature type="site" description="Involved in the stabilization of negative charge on the oxyanion by the formation of the oxyanion hole" evidence="10">
    <location>
        <position position="193"/>
    </location>
</feature>
<dbReference type="FunFam" id="3.30.2330.10:FF:000001">
    <property type="entry name" value="Arginine biosynthesis bifunctional protein ArgJ, mitochondrial"/>
    <property type="match status" value="1"/>
</dbReference>
<evidence type="ECO:0000256" key="1">
    <source>
        <dbReference type="ARBA" id="ARBA00004305"/>
    </source>
</evidence>
<evidence type="ECO:0000256" key="11">
    <source>
        <dbReference type="SAM" id="MobiDB-lite"/>
    </source>
</evidence>
<dbReference type="GO" id="GO:0005759">
    <property type="term" value="C:mitochondrial matrix"/>
    <property type="evidence" value="ECO:0007669"/>
    <property type="project" value="UniProtKB-SubCell"/>
</dbReference>
<evidence type="ECO:0000313" key="13">
    <source>
        <dbReference type="Proteomes" id="UP000199069"/>
    </source>
</evidence>
<keyword evidence="6 10" id="KW-0068">Autocatalytic cleavage</keyword>
<keyword evidence="3 10" id="KW-0055">Arginine biosynthesis</keyword>
<keyword evidence="8 10" id="KW-0511">Multifunctional enzyme</keyword>
<organism evidence="12 13">
    <name type="scientific">Rhodotorula toruloides</name>
    <name type="common">Yeast</name>
    <name type="synonym">Rhodosporidium toruloides</name>
    <dbReference type="NCBI Taxonomy" id="5286"/>
    <lineage>
        <taxon>Eukaryota</taxon>
        <taxon>Fungi</taxon>
        <taxon>Dikarya</taxon>
        <taxon>Basidiomycota</taxon>
        <taxon>Pucciniomycotina</taxon>
        <taxon>Microbotryomycetes</taxon>
        <taxon>Sporidiobolales</taxon>
        <taxon>Sporidiobolaceae</taxon>
        <taxon>Rhodotorula</taxon>
    </lineage>
</organism>
<gene>
    <name evidence="12" type="primary">FGENESH: predicted gene_8.449</name>
    <name evidence="12" type="ORF">BN2166_0045940</name>
</gene>
<proteinExistence type="inferred from homology"/>
<feature type="binding site" evidence="10">
    <location>
        <position position="493"/>
    </location>
    <ligand>
        <name>substrate</name>
    </ligand>
</feature>
<evidence type="ECO:0000256" key="7">
    <source>
        <dbReference type="ARBA" id="ARBA00023128"/>
    </source>
</evidence>
<keyword evidence="9 10" id="KW-0012">Acyltransferase</keyword>
<dbReference type="Proteomes" id="UP000199069">
    <property type="component" value="Unassembled WGS sequence"/>
</dbReference>
<feature type="compositionally biased region" description="Low complexity" evidence="11">
    <location>
        <begin position="28"/>
        <end position="38"/>
    </location>
</feature>
<comment type="catalytic activity">
    <reaction evidence="10">
        <text>L-glutamate + acetyl-CoA = N-acetyl-L-glutamate + CoA + H(+)</text>
        <dbReference type="Rhea" id="RHEA:24292"/>
        <dbReference type="ChEBI" id="CHEBI:15378"/>
        <dbReference type="ChEBI" id="CHEBI:29985"/>
        <dbReference type="ChEBI" id="CHEBI:44337"/>
        <dbReference type="ChEBI" id="CHEBI:57287"/>
        <dbReference type="ChEBI" id="CHEBI:57288"/>
        <dbReference type="EC" id="2.3.1.1"/>
    </reaction>
</comment>
<evidence type="ECO:0000256" key="2">
    <source>
        <dbReference type="ARBA" id="ARBA00006774"/>
    </source>
</evidence>
<dbReference type="SUPFAM" id="SSF56266">
    <property type="entry name" value="DmpA/ArgJ-like"/>
    <property type="match status" value="1"/>
</dbReference>
<dbReference type="GO" id="GO:0004042">
    <property type="term" value="F:L-glutamate N-acetyltransferase activity"/>
    <property type="evidence" value="ECO:0007669"/>
    <property type="project" value="UniProtKB-UniRule"/>
</dbReference>
<dbReference type="EC" id="2.3.1.35" evidence="10"/>
<dbReference type="Gene3D" id="3.30.2330.10">
    <property type="entry name" value="arginine biosynthesis bifunctional protein suprefamily"/>
    <property type="match status" value="1"/>
</dbReference>
<dbReference type="Gene3D" id="3.60.70.12">
    <property type="entry name" value="L-amino peptidase D-ALA esterase/amidase"/>
    <property type="match status" value="1"/>
</dbReference>
<evidence type="ECO:0000256" key="3">
    <source>
        <dbReference type="ARBA" id="ARBA00022571"/>
    </source>
</evidence>
<dbReference type="PANTHER" id="PTHR23100">
    <property type="entry name" value="ARGININE BIOSYNTHESIS BIFUNCTIONAL PROTEIN ARGJ"/>
    <property type="match status" value="1"/>
</dbReference>
<feature type="binding site" evidence="10">
    <location>
        <position position="275"/>
    </location>
    <ligand>
        <name>substrate</name>
    </ligand>
</feature>
<evidence type="ECO:0000256" key="5">
    <source>
        <dbReference type="ARBA" id="ARBA00022679"/>
    </source>
</evidence>
<reference evidence="12 13" key="1">
    <citation type="submission" date="2015-07" db="EMBL/GenBank/DDBJ databases">
        <authorList>
            <person name="Cajimat M.N.B."/>
            <person name="Milazzo M.L."/>
            <person name="Fulhorst C.F."/>
        </authorList>
    </citation>
    <scope>NUCLEOTIDE SEQUENCE [LARGE SCALE GENOMIC DNA]</scope>
    <source>
        <strain evidence="12">Single colony</strain>
    </source>
</reference>
<accession>A0A0K3CIE7</accession>
<name>A0A0K3CIE7_RHOTO</name>
<comment type="pathway">
    <text evidence="10">Amino-acid biosynthesis; L-arginine biosynthesis; N(2)-acetyl-L-ornithine from L-glutamate: step 1/4.</text>
</comment>
<comment type="subcellular location">
    <subcellularLocation>
        <location evidence="1 10">Mitochondrion matrix</location>
    </subcellularLocation>
</comment>
<feature type="compositionally biased region" description="Acidic residues" evidence="11">
    <location>
        <begin position="568"/>
        <end position="578"/>
    </location>
</feature>
<evidence type="ECO:0000256" key="9">
    <source>
        <dbReference type="ARBA" id="ARBA00023315"/>
    </source>
</evidence>
<keyword evidence="5 10" id="KW-0808">Transferase</keyword>
<dbReference type="PANTHER" id="PTHR23100:SF0">
    <property type="entry name" value="ARGININE BIOSYNTHESIS BIFUNCTIONAL PROTEIN ARGJ, MITOCHONDRIAL"/>
    <property type="match status" value="1"/>
</dbReference>
<dbReference type="InterPro" id="IPR002813">
    <property type="entry name" value="Arg_biosynth_ArgJ"/>
</dbReference>
<dbReference type="InterPro" id="IPR042195">
    <property type="entry name" value="ArgJ_beta_C"/>
</dbReference>
<dbReference type="EC" id="2.3.1.1" evidence="10"/>
<feature type="binding site" evidence="10">
    <location>
        <position position="231"/>
    </location>
    <ligand>
        <name>substrate</name>
    </ligand>
</feature>
<dbReference type="Pfam" id="PF01960">
    <property type="entry name" value="ArgJ"/>
    <property type="match status" value="1"/>
</dbReference>
<evidence type="ECO:0000256" key="10">
    <source>
        <dbReference type="HAMAP-Rule" id="MF_03124"/>
    </source>
</evidence>
<dbReference type="OMA" id="FNSEEAY"/>
<dbReference type="UniPathway" id="UPA00068">
    <property type="reaction ID" value="UER00106"/>
</dbReference>
<evidence type="ECO:0000313" key="12">
    <source>
        <dbReference type="EMBL" id="CTR08733.1"/>
    </source>
</evidence>
<comment type="catalytic activity">
    <reaction evidence="10">
        <text>N(2)-acetyl-L-ornithine + L-glutamate = N-acetyl-L-glutamate + L-ornithine</text>
        <dbReference type="Rhea" id="RHEA:15349"/>
        <dbReference type="ChEBI" id="CHEBI:29985"/>
        <dbReference type="ChEBI" id="CHEBI:44337"/>
        <dbReference type="ChEBI" id="CHEBI:46911"/>
        <dbReference type="ChEBI" id="CHEBI:57805"/>
        <dbReference type="EC" id="2.3.1.35"/>
    </reaction>
</comment>
<dbReference type="FunFam" id="3.60.70.12:FF:000001">
    <property type="entry name" value="Arginine biosynthesis bifunctional protein ArgJ, chloroplastic"/>
    <property type="match status" value="1"/>
</dbReference>
<feature type="chain" id="PRO_5023246605" description="Arginine biosynthesis bifunctional protein ArgJ beta chain" evidence="10">
    <location>
        <begin position="275"/>
        <end position="663"/>
    </location>
</feature>
<feature type="binding site" evidence="10">
    <location>
        <position position="257"/>
    </location>
    <ligand>
        <name>substrate</name>
    </ligand>
</feature>
<dbReference type="AlphaFoldDB" id="A0A0K3CIE7"/>
<feature type="compositionally biased region" description="Acidic residues" evidence="11">
    <location>
        <begin position="587"/>
        <end position="598"/>
    </location>
</feature>
<feature type="active site" description="Nucleophile" evidence="10">
    <location>
        <position position="275"/>
    </location>
</feature>